<feature type="domain" description="Flagellar hook protein FlgE/F/G-like D1" evidence="5">
    <location>
        <begin position="115"/>
        <end position="170"/>
    </location>
</feature>
<evidence type="ECO:0000256" key="1">
    <source>
        <dbReference type="ARBA" id="ARBA00009677"/>
    </source>
</evidence>
<proteinExistence type="inferred from homology"/>
<dbReference type="InterPro" id="IPR053967">
    <property type="entry name" value="LlgE_F_G-like_D1"/>
</dbReference>
<dbReference type="Pfam" id="PF00460">
    <property type="entry name" value="Flg_bb_rod"/>
    <property type="match status" value="1"/>
</dbReference>
<evidence type="ECO:0000256" key="2">
    <source>
        <dbReference type="RuleBase" id="RU362116"/>
    </source>
</evidence>
<dbReference type="GO" id="GO:0071978">
    <property type="term" value="P:bacterial-type flagellum-dependent swarming motility"/>
    <property type="evidence" value="ECO:0007669"/>
    <property type="project" value="TreeGrafter"/>
</dbReference>
<organism evidence="6 7">
    <name type="scientific">Alkalicoccus daliensis</name>
    <dbReference type="NCBI Taxonomy" id="745820"/>
    <lineage>
        <taxon>Bacteria</taxon>
        <taxon>Bacillati</taxon>
        <taxon>Bacillota</taxon>
        <taxon>Bacilli</taxon>
        <taxon>Bacillales</taxon>
        <taxon>Bacillaceae</taxon>
        <taxon>Alkalicoccus</taxon>
    </lineage>
</organism>
<keyword evidence="6" id="KW-0966">Cell projection</keyword>
<dbReference type="Pfam" id="PF22692">
    <property type="entry name" value="LlgE_F_G_D1"/>
    <property type="match status" value="1"/>
</dbReference>
<dbReference type="OrthoDB" id="9800375at2"/>
<dbReference type="PANTHER" id="PTHR30435:SF19">
    <property type="entry name" value="FLAGELLAR BASAL-BODY ROD PROTEIN FLGG"/>
    <property type="match status" value="1"/>
</dbReference>
<name>A0A1H0GKE9_9BACI</name>
<keyword evidence="6" id="KW-0282">Flagellum</keyword>
<comment type="similarity">
    <text evidence="1 2">Belongs to the flagella basal body rod proteins family.</text>
</comment>
<keyword evidence="2" id="KW-0975">Bacterial flagellum</keyword>
<evidence type="ECO:0000313" key="6">
    <source>
        <dbReference type="EMBL" id="SDO07426.1"/>
    </source>
</evidence>
<comment type="subcellular location">
    <subcellularLocation>
        <location evidence="2">Bacterial flagellum basal body</location>
    </subcellularLocation>
</comment>
<dbReference type="PROSITE" id="PS00588">
    <property type="entry name" value="FLAGELLA_BB_ROD"/>
    <property type="match status" value="1"/>
</dbReference>
<dbReference type="InterPro" id="IPR010930">
    <property type="entry name" value="Flg_bb/hook_C_dom"/>
</dbReference>
<keyword evidence="7" id="KW-1185">Reference proteome</keyword>
<reference evidence="7" key="1">
    <citation type="submission" date="2016-10" db="EMBL/GenBank/DDBJ databases">
        <authorList>
            <person name="Varghese N."/>
            <person name="Submissions S."/>
        </authorList>
    </citation>
    <scope>NUCLEOTIDE SEQUENCE [LARGE SCALE GENOMIC DNA]</scope>
    <source>
        <strain evidence="7">CGMCC 1.10369</strain>
    </source>
</reference>
<dbReference type="InterPro" id="IPR037925">
    <property type="entry name" value="FlgE/F/G-like"/>
</dbReference>
<dbReference type="InterPro" id="IPR020013">
    <property type="entry name" value="Flagellar_FlgE/F/G"/>
</dbReference>
<keyword evidence="6" id="KW-0969">Cilium</keyword>
<evidence type="ECO:0000259" key="4">
    <source>
        <dbReference type="Pfam" id="PF06429"/>
    </source>
</evidence>
<evidence type="ECO:0000259" key="5">
    <source>
        <dbReference type="Pfam" id="PF22692"/>
    </source>
</evidence>
<dbReference type="NCBIfam" id="TIGR03506">
    <property type="entry name" value="FlgEFG_subfam"/>
    <property type="match status" value="1"/>
</dbReference>
<dbReference type="AlphaFoldDB" id="A0A1H0GKE9"/>
<accession>A0A1H0GKE9</accession>
<evidence type="ECO:0000313" key="7">
    <source>
        <dbReference type="Proteomes" id="UP000198778"/>
    </source>
</evidence>
<sequence length="272" mass="29749">MLRGLYTAGAGMIAQQRKQEMLTNNMSNIETPGYKADQASMRKFPNMLIQALGTQQNGPGSSVVGELTTGVYLQEQTPNFRQGDMQETGNNTDIALLQALVPVNEAGEEAMLAYEVQNEAGEVRYSRNGNFAVDAQGFLTTPAGYYVQGTDGEPINTGNENFRVDEAGNVLGAEDELLGQINIAVIPDPVQLVKEGQGLLNYEGEEEIVTAVNNAEVTYQLQQGFVERSNVDAQQTMTEMMNAMRTFEANQKMLQAYDQSLERAVNDIGRIS</sequence>
<dbReference type="EMBL" id="FNIL01000006">
    <property type="protein sequence ID" value="SDO07426.1"/>
    <property type="molecule type" value="Genomic_DNA"/>
</dbReference>
<evidence type="ECO:0000259" key="3">
    <source>
        <dbReference type="Pfam" id="PF00460"/>
    </source>
</evidence>
<dbReference type="Pfam" id="PF06429">
    <property type="entry name" value="Flg_bbr_C"/>
    <property type="match status" value="1"/>
</dbReference>
<dbReference type="SUPFAM" id="SSF117143">
    <property type="entry name" value="Flagellar hook protein flgE"/>
    <property type="match status" value="1"/>
</dbReference>
<dbReference type="STRING" id="745820.SAMN04488053_106147"/>
<feature type="domain" description="Flagellar basal body rod protein N-terminal" evidence="3">
    <location>
        <begin position="5"/>
        <end position="35"/>
    </location>
</feature>
<dbReference type="RefSeq" id="WP_090843047.1">
    <property type="nucleotide sequence ID" value="NZ_FNIL01000006.1"/>
</dbReference>
<dbReference type="InterPro" id="IPR001444">
    <property type="entry name" value="Flag_bb_rod_N"/>
</dbReference>
<dbReference type="Proteomes" id="UP000198778">
    <property type="component" value="Unassembled WGS sequence"/>
</dbReference>
<dbReference type="PANTHER" id="PTHR30435">
    <property type="entry name" value="FLAGELLAR PROTEIN"/>
    <property type="match status" value="1"/>
</dbReference>
<dbReference type="GO" id="GO:0009425">
    <property type="term" value="C:bacterial-type flagellum basal body"/>
    <property type="evidence" value="ECO:0007669"/>
    <property type="project" value="UniProtKB-SubCell"/>
</dbReference>
<protein>
    <submittedName>
        <fullName evidence="6">Flagellar basal-body rod protein FlgG</fullName>
    </submittedName>
</protein>
<dbReference type="InterPro" id="IPR019776">
    <property type="entry name" value="Flagellar_basal_body_rod_CS"/>
</dbReference>
<gene>
    <name evidence="6" type="ORF">SAMN04488053_106147</name>
</gene>
<feature type="domain" description="Flagellar basal-body/hook protein C-terminal" evidence="4">
    <location>
        <begin position="222"/>
        <end position="266"/>
    </location>
</feature>